<dbReference type="PANTHER" id="PTHR30363:SF28">
    <property type="entry name" value="TRANSCRIPTIONAL REGULATORY PROTEIN-RELATED"/>
    <property type="match status" value="1"/>
</dbReference>
<evidence type="ECO:0000313" key="3">
    <source>
        <dbReference type="Proteomes" id="UP000001937"/>
    </source>
</evidence>
<organism evidence="2 3">
    <name type="scientific">Frankia casuarinae (strain DSM 45818 / CECT 9043 / HFP020203 / CcI3)</name>
    <dbReference type="NCBI Taxonomy" id="106370"/>
    <lineage>
        <taxon>Bacteria</taxon>
        <taxon>Bacillati</taxon>
        <taxon>Actinomycetota</taxon>
        <taxon>Actinomycetes</taxon>
        <taxon>Frankiales</taxon>
        <taxon>Frankiaceae</taxon>
        <taxon>Frankia</taxon>
    </lineage>
</organism>
<dbReference type="PANTHER" id="PTHR30363">
    <property type="entry name" value="HTH-TYPE TRANSCRIPTIONAL REGULATOR SRLR-RELATED"/>
    <property type="match status" value="1"/>
</dbReference>
<accession>Q2JCF7</accession>
<evidence type="ECO:0000256" key="1">
    <source>
        <dbReference type="SAM" id="MobiDB-lite"/>
    </source>
</evidence>
<dbReference type="InterPro" id="IPR036390">
    <property type="entry name" value="WH_DNA-bd_sf"/>
</dbReference>
<dbReference type="SUPFAM" id="SSF46785">
    <property type="entry name" value="Winged helix' DNA-binding domain"/>
    <property type="match status" value="1"/>
</dbReference>
<dbReference type="Proteomes" id="UP000001937">
    <property type="component" value="Chromosome"/>
</dbReference>
<proteinExistence type="predicted"/>
<gene>
    <name evidence="2" type="ordered locus">Francci3_1659</name>
</gene>
<dbReference type="HOGENOM" id="CLU_078469_0_0_11"/>
<dbReference type="InterPro" id="IPR036388">
    <property type="entry name" value="WH-like_DNA-bd_sf"/>
</dbReference>
<protein>
    <submittedName>
        <fullName evidence="2">Transcriptional regulator</fullName>
    </submittedName>
</protein>
<name>Q2JCF7_FRACC</name>
<dbReference type="OrthoDB" id="3375207at2"/>
<sequence>MKYDHDGTSGTADGRTRDRVVRLLLEGGSATAAELSRQLGVSPAAIRRHLDAMVADGIITPTESRSRGPRGRGRPARRYALTEAGHQAGPNAYSDLAAGALHFLAEVGGASAVTQFADTRAVDLERRVREAVVAAEPADRPAALAEAMTAAGYTASVSELPTGLQICQHHCPVQFVAERFPALCDAETAVLARVLDTHVQRLATIAHGDGVCTTHIPAGHPPAGHPPAGHPPAGHTAVSHTAADHPPAGTAPGMASRARSDRNGSDQSGSGKDGSARVLPDSAVAGSGPARPASLACPPSSSSEGFAL</sequence>
<dbReference type="AlphaFoldDB" id="Q2JCF7"/>
<feature type="region of interest" description="Disordered" evidence="1">
    <location>
        <begin position="214"/>
        <end position="308"/>
    </location>
</feature>
<dbReference type="InterPro" id="IPR011991">
    <property type="entry name" value="ArsR-like_HTH"/>
</dbReference>
<dbReference type="PhylomeDB" id="Q2JCF7"/>
<evidence type="ECO:0000313" key="2">
    <source>
        <dbReference type="EMBL" id="ABD11035.1"/>
    </source>
</evidence>
<keyword evidence="3" id="KW-1185">Reference proteome</keyword>
<dbReference type="KEGG" id="fra:Francci3_1659"/>
<dbReference type="CDD" id="cd00090">
    <property type="entry name" value="HTH_ARSR"/>
    <property type="match status" value="1"/>
</dbReference>
<dbReference type="eggNOG" id="COG2345">
    <property type="taxonomic scope" value="Bacteria"/>
</dbReference>
<dbReference type="EMBL" id="CP000249">
    <property type="protein sequence ID" value="ABD11035.1"/>
    <property type="molecule type" value="Genomic_DNA"/>
</dbReference>
<dbReference type="InterPro" id="IPR050313">
    <property type="entry name" value="Carb_Metab_HTH_regulators"/>
</dbReference>
<dbReference type="Gene3D" id="1.10.10.10">
    <property type="entry name" value="Winged helix-like DNA-binding domain superfamily/Winged helix DNA-binding domain"/>
    <property type="match status" value="1"/>
</dbReference>
<dbReference type="RefSeq" id="WP_011436098.1">
    <property type="nucleotide sequence ID" value="NC_007777.1"/>
</dbReference>
<dbReference type="STRING" id="106370.Francci3_1659"/>
<feature type="compositionally biased region" description="Pro residues" evidence="1">
    <location>
        <begin position="219"/>
        <end position="230"/>
    </location>
</feature>
<reference evidence="2 3" key="1">
    <citation type="journal article" date="2007" name="Genome Res.">
        <title>Genome characteristics of facultatively symbiotic Frankia sp. strains reflect host range and host plant biogeography.</title>
        <authorList>
            <person name="Normand P."/>
            <person name="Lapierre P."/>
            <person name="Tisa L.S."/>
            <person name="Gogarten J.P."/>
            <person name="Alloisio N."/>
            <person name="Bagnarol E."/>
            <person name="Bassi C.A."/>
            <person name="Berry A.M."/>
            <person name="Bickhart D.M."/>
            <person name="Choisne N."/>
            <person name="Couloux A."/>
            <person name="Cournoyer B."/>
            <person name="Cruveiller S."/>
            <person name="Daubin V."/>
            <person name="Demange N."/>
            <person name="Francino M.P."/>
            <person name="Goltsman E."/>
            <person name="Huang Y."/>
            <person name="Kopp O.R."/>
            <person name="Labarre L."/>
            <person name="Lapidus A."/>
            <person name="Lavire C."/>
            <person name="Marechal J."/>
            <person name="Martinez M."/>
            <person name="Mastronunzio J.E."/>
            <person name="Mullin B.C."/>
            <person name="Niemann J."/>
            <person name="Pujic P."/>
            <person name="Rawnsley T."/>
            <person name="Rouy Z."/>
            <person name="Schenowitz C."/>
            <person name="Sellstedt A."/>
            <person name="Tavares F."/>
            <person name="Tomkins J.P."/>
            <person name="Vallenet D."/>
            <person name="Valverde C."/>
            <person name="Wall L.G."/>
            <person name="Wang Y."/>
            <person name="Medigue C."/>
            <person name="Benson D.R."/>
        </authorList>
    </citation>
    <scope>NUCLEOTIDE SEQUENCE [LARGE SCALE GENOMIC DNA]</scope>
    <source>
        <strain evidence="3">DSM 45818 / CECT 9043 / CcI3</strain>
    </source>
</reference>
<feature type="compositionally biased region" description="Low complexity" evidence="1">
    <location>
        <begin position="289"/>
        <end position="308"/>
    </location>
</feature>
<dbReference type="Pfam" id="PF12840">
    <property type="entry name" value="HTH_20"/>
    <property type="match status" value="1"/>
</dbReference>